<dbReference type="SUPFAM" id="SSF48452">
    <property type="entry name" value="TPR-like"/>
    <property type="match status" value="1"/>
</dbReference>
<dbReference type="EMBL" id="JACHGW010000002">
    <property type="protein sequence ID" value="MBB6050145.1"/>
    <property type="molecule type" value="Genomic_DNA"/>
</dbReference>
<dbReference type="Pfam" id="PF13432">
    <property type="entry name" value="TPR_16"/>
    <property type="match status" value="1"/>
</dbReference>
<dbReference type="Gene3D" id="1.25.40.10">
    <property type="entry name" value="Tetratricopeptide repeat domain"/>
    <property type="match status" value="1"/>
</dbReference>
<protein>
    <submittedName>
        <fullName evidence="4">Flp pilus assembly protein TadD</fullName>
    </submittedName>
</protein>
<reference evidence="4 5" key="1">
    <citation type="submission" date="2020-08" db="EMBL/GenBank/DDBJ databases">
        <title>Genomic Encyclopedia of Type Strains, Phase IV (KMG-IV): sequencing the most valuable type-strain genomes for metagenomic binning, comparative biology and taxonomic classification.</title>
        <authorList>
            <person name="Goeker M."/>
        </authorList>
    </citation>
    <scope>NUCLEOTIDE SEQUENCE [LARGE SCALE GENOMIC DNA]</scope>
    <source>
        <strain evidence="4 5">DSM 23562</strain>
    </source>
</reference>
<keyword evidence="3" id="KW-1133">Transmembrane helix</keyword>
<dbReference type="RefSeq" id="WP_184194528.1">
    <property type="nucleotide sequence ID" value="NZ_JACHGW010000002.1"/>
</dbReference>
<evidence type="ECO:0000256" key="2">
    <source>
        <dbReference type="ARBA" id="ARBA00022803"/>
    </source>
</evidence>
<sequence>MDSEDRSRESLTRARHLLQLDRPQQAIPLLTDALREAPDDPEVLAVLACAYLQCNDYVQALRWAERAAVEDPFEEYPHRLRAFALLALGKKPEALAAAQEAVRLDPHESAALWVLSQVYGQTKRWKEALAIGEELTELYPEDPDSHQARAEALLGLRRWQEAEQAARDGLGVAPDSAGLPISLARALWGQKRRPESLQAYREGVLADLGSSFAQSALAEQVGGYLVPAWLALPWYLWMCLTSFFCWAAHHILGWWSWWGLLWSLVVLVWNTMYLLDTDHWILRYRRRQYFTIPEEVRRHLWLANAFSPSLLVMGIVLLLGLVTAVTLIVFTFFPRLVPALPDWPGFAFCYLVGLFFSVFASMSRSGKHMEEIKFLKPLELTEPAPTSPDTPAPDWLRHARPRFEDFDLSQDLPTPPLLRVEDLELE</sequence>
<dbReference type="Proteomes" id="UP000520814">
    <property type="component" value="Unassembled WGS sequence"/>
</dbReference>
<organism evidence="4 5">
    <name type="scientific">Armatimonas rosea</name>
    <dbReference type="NCBI Taxonomy" id="685828"/>
    <lineage>
        <taxon>Bacteria</taxon>
        <taxon>Bacillati</taxon>
        <taxon>Armatimonadota</taxon>
        <taxon>Armatimonadia</taxon>
        <taxon>Armatimonadales</taxon>
        <taxon>Armatimonadaceae</taxon>
        <taxon>Armatimonas</taxon>
    </lineage>
</organism>
<feature type="transmembrane region" description="Helical" evidence="3">
    <location>
        <begin position="345"/>
        <end position="363"/>
    </location>
</feature>
<accession>A0A7W9W6K6</accession>
<feature type="transmembrane region" description="Helical" evidence="3">
    <location>
        <begin position="310"/>
        <end position="333"/>
    </location>
</feature>
<name>A0A7W9W6K6_ARMRO</name>
<evidence type="ECO:0000313" key="4">
    <source>
        <dbReference type="EMBL" id="MBB6050145.1"/>
    </source>
</evidence>
<keyword evidence="2" id="KW-0802">TPR repeat</keyword>
<keyword evidence="5" id="KW-1185">Reference proteome</keyword>
<dbReference type="InterPro" id="IPR011990">
    <property type="entry name" value="TPR-like_helical_dom_sf"/>
</dbReference>
<evidence type="ECO:0000256" key="1">
    <source>
        <dbReference type="ARBA" id="ARBA00022737"/>
    </source>
</evidence>
<keyword evidence="1" id="KW-0677">Repeat</keyword>
<comment type="caution">
    <text evidence="4">The sequence shown here is derived from an EMBL/GenBank/DDBJ whole genome shotgun (WGS) entry which is preliminary data.</text>
</comment>
<keyword evidence="3" id="KW-0812">Transmembrane</keyword>
<dbReference type="SMART" id="SM00028">
    <property type="entry name" value="TPR"/>
    <property type="match status" value="5"/>
</dbReference>
<evidence type="ECO:0000313" key="5">
    <source>
        <dbReference type="Proteomes" id="UP000520814"/>
    </source>
</evidence>
<dbReference type="Pfam" id="PF14559">
    <property type="entry name" value="TPR_19"/>
    <property type="match status" value="1"/>
</dbReference>
<feature type="transmembrane region" description="Helical" evidence="3">
    <location>
        <begin position="255"/>
        <end position="275"/>
    </location>
</feature>
<gene>
    <name evidence="4" type="ORF">HNQ39_001936</name>
</gene>
<proteinExistence type="predicted"/>
<dbReference type="InterPro" id="IPR019734">
    <property type="entry name" value="TPR_rpt"/>
</dbReference>
<dbReference type="PANTHER" id="PTHR44943:SF8">
    <property type="entry name" value="TPR REPEAT-CONTAINING PROTEIN MJ0263"/>
    <property type="match status" value="1"/>
</dbReference>
<dbReference type="PANTHER" id="PTHR44943">
    <property type="entry name" value="CELLULOSE SYNTHASE OPERON PROTEIN C"/>
    <property type="match status" value="1"/>
</dbReference>
<evidence type="ECO:0000256" key="3">
    <source>
        <dbReference type="SAM" id="Phobius"/>
    </source>
</evidence>
<dbReference type="InterPro" id="IPR051685">
    <property type="entry name" value="Ycf3/AcsC/BcsC/TPR_MFPF"/>
</dbReference>
<keyword evidence="3" id="KW-0472">Membrane</keyword>
<dbReference type="AlphaFoldDB" id="A0A7W9W6K6"/>
<feature type="transmembrane region" description="Helical" evidence="3">
    <location>
        <begin position="224"/>
        <end position="249"/>
    </location>
</feature>